<dbReference type="AlphaFoldDB" id="A0A0L0HIC0"/>
<evidence type="ECO:0000256" key="7">
    <source>
        <dbReference type="PROSITE-ProRule" id="PRU00076"/>
    </source>
</evidence>
<dbReference type="PROSITE" id="PS50026">
    <property type="entry name" value="EGF_3"/>
    <property type="match status" value="1"/>
</dbReference>
<evidence type="ECO:0000256" key="1">
    <source>
        <dbReference type="ARBA" id="ARBA00004141"/>
    </source>
</evidence>
<sequence length="385" mass="43869">MGHRWIIFIFVLLLLAHTTRPDEEDFKRNVREYAAEQSIWHLLASTAVLGVTDAFHILRLDDYGLFTVISVPNFLGKAPLKFVGLFGTFIPLSWKVIRKAWQGWELEGPHCQPCLNGICIGNNKCFCLPSFSGPTCEHTMPKYVTLWDYVGYFVPVARQYTDHCIFGIPIHYLPSRVVSVGEVLGVIDVSTQLGLLDLLVLLYLGIYVAWKVAPRDIMQRHFVAKYANLREGARRYHVLLTSAWSHDSFLQLGVNLYGLYEYGPMIYQVLGPITFLYFYLLTCVGTASLSLFFGMIRGRYDKEYHGATGSIMALRCFTVWGLSALGKGVVKWQAVKDMALWQVAADIIANGGNVDGWDYIAPALVSGIFYYHWWQEAKYKPMRWF</sequence>
<evidence type="ECO:0000259" key="10">
    <source>
        <dbReference type="PROSITE" id="PS50026"/>
    </source>
</evidence>
<dbReference type="RefSeq" id="XP_016608916.1">
    <property type="nucleotide sequence ID" value="XM_016752228.1"/>
</dbReference>
<dbReference type="InterPro" id="IPR035952">
    <property type="entry name" value="Rhomboid-like_sf"/>
</dbReference>
<accession>A0A0L0HIC0</accession>
<keyword evidence="4" id="KW-0378">Hydrolase</keyword>
<feature type="transmembrane region" description="Helical" evidence="8">
    <location>
        <begin position="193"/>
        <end position="210"/>
    </location>
</feature>
<name>A0A0L0HIC0_SPIPD</name>
<dbReference type="Proteomes" id="UP000053201">
    <property type="component" value="Unassembled WGS sequence"/>
</dbReference>
<evidence type="ECO:0000256" key="2">
    <source>
        <dbReference type="ARBA" id="ARBA00009045"/>
    </source>
</evidence>
<dbReference type="InterPro" id="IPR022764">
    <property type="entry name" value="Peptidase_S54_rhomboid_dom"/>
</dbReference>
<reference evidence="11 12" key="1">
    <citation type="submission" date="2009-08" db="EMBL/GenBank/DDBJ databases">
        <title>The Genome Sequence of Spizellomyces punctatus strain DAOM BR117.</title>
        <authorList>
            <consortium name="The Broad Institute Genome Sequencing Platform"/>
            <person name="Russ C."/>
            <person name="Cuomo C."/>
            <person name="Shea T."/>
            <person name="Young S.K."/>
            <person name="Zeng Q."/>
            <person name="Koehrsen M."/>
            <person name="Haas B."/>
            <person name="Borodovsky M."/>
            <person name="Guigo R."/>
            <person name="Alvarado L."/>
            <person name="Berlin A."/>
            <person name="Bochicchio J."/>
            <person name="Borenstein D."/>
            <person name="Chapman S."/>
            <person name="Chen Z."/>
            <person name="Engels R."/>
            <person name="Freedman E."/>
            <person name="Gellesch M."/>
            <person name="Goldberg J."/>
            <person name="Griggs A."/>
            <person name="Gujja S."/>
            <person name="Heiman D."/>
            <person name="Hepburn T."/>
            <person name="Howarth C."/>
            <person name="Jen D."/>
            <person name="Larson L."/>
            <person name="Lewis B."/>
            <person name="Mehta T."/>
            <person name="Park D."/>
            <person name="Pearson M."/>
            <person name="Roberts A."/>
            <person name="Saif S."/>
            <person name="Shenoy N."/>
            <person name="Sisk P."/>
            <person name="Stolte C."/>
            <person name="Sykes S."/>
            <person name="Thomson T."/>
            <person name="Walk T."/>
            <person name="White J."/>
            <person name="Yandava C."/>
            <person name="Burger G."/>
            <person name="Gray M.W."/>
            <person name="Holland P.W.H."/>
            <person name="King N."/>
            <person name="Lang F.B.F."/>
            <person name="Roger A.J."/>
            <person name="Ruiz-Trillo I."/>
            <person name="Lander E."/>
            <person name="Nusbaum C."/>
        </authorList>
    </citation>
    <scope>NUCLEOTIDE SEQUENCE [LARGE SCALE GENOMIC DNA]</scope>
    <source>
        <strain evidence="11 12">DAOM BR117</strain>
    </source>
</reference>
<keyword evidence="9" id="KW-0732">Signal</keyword>
<dbReference type="GO" id="GO:0016020">
    <property type="term" value="C:membrane"/>
    <property type="evidence" value="ECO:0007669"/>
    <property type="project" value="UniProtKB-SubCell"/>
</dbReference>
<dbReference type="InterPro" id="IPR000742">
    <property type="entry name" value="EGF"/>
</dbReference>
<evidence type="ECO:0000313" key="12">
    <source>
        <dbReference type="Proteomes" id="UP000053201"/>
    </source>
</evidence>
<evidence type="ECO:0000256" key="8">
    <source>
        <dbReference type="SAM" id="Phobius"/>
    </source>
</evidence>
<protein>
    <recommendedName>
        <fullName evidence="10">EGF-like domain-containing protein</fullName>
    </recommendedName>
</protein>
<dbReference type="GeneID" id="27687458"/>
<comment type="caution">
    <text evidence="7">Lacks conserved residue(s) required for the propagation of feature annotation.</text>
</comment>
<comment type="subcellular location">
    <subcellularLocation>
        <location evidence="1">Membrane</location>
        <topology evidence="1">Multi-pass membrane protein</topology>
    </subcellularLocation>
</comment>
<dbReference type="VEuPathDB" id="FungiDB:SPPG_03979"/>
<feature type="disulfide bond" evidence="7">
    <location>
        <begin position="127"/>
        <end position="136"/>
    </location>
</feature>
<keyword evidence="3 8" id="KW-0812">Transmembrane</keyword>
<evidence type="ECO:0000256" key="9">
    <source>
        <dbReference type="SAM" id="SignalP"/>
    </source>
</evidence>
<dbReference type="PROSITE" id="PS00022">
    <property type="entry name" value="EGF_1"/>
    <property type="match status" value="1"/>
</dbReference>
<dbReference type="PANTHER" id="PTHR43731:SF14">
    <property type="entry name" value="PRESENILIN-ASSOCIATED RHOMBOID-LIKE PROTEIN, MITOCHONDRIAL"/>
    <property type="match status" value="1"/>
</dbReference>
<dbReference type="InterPro" id="IPR050925">
    <property type="entry name" value="Rhomboid_protease_S54"/>
</dbReference>
<dbReference type="Gene3D" id="2.10.25.10">
    <property type="entry name" value="Laminin"/>
    <property type="match status" value="1"/>
</dbReference>
<evidence type="ECO:0000256" key="4">
    <source>
        <dbReference type="ARBA" id="ARBA00022801"/>
    </source>
</evidence>
<dbReference type="EMBL" id="KQ257455">
    <property type="protein sequence ID" value="KND00877.1"/>
    <property type="molecule type" value="Genomic_DNA"/>
</dbReference>
<keyword evidence="7" id="KW-1015">Disulfide bond</keyword>
<dbReference type="Pfam" id="PF01694">
    <property type="entry name" value="Rhomboid"/>
    <property type="match status" value="1"/>
</dbReference>
<feature type="signal peptide" evidence="9">
    <location>
        <begin position="1"/>
        <end position="21"/>
    </location>
</feature>
<keyword evidence="7" id="KW-0245">EGF-like domain</keyword>
<dbReference type="GO" id="GO:0004252">
    <property type="term" value="F:serine-type endopeptidase activity"/>
    <property type="evidence" value="ECO:0007669"/>
    <property type="project" value="InterPro"/>
</dbReference>
<feature type="transmembrane region" description="Helical" evidence="8">
    <location>
        <begin position="266"/>
        <end position="293"/>
    </location>
</feature>
<gene>
    <name evidence="11" type="ORF">SPPG_03979</name>
</gene>
<evidence type="ECO:0000313" key="11">
    <source>
        <dbReference type="EMBL" id="KND00877.1"/>
    </source>
</evidence>
<comment type="similarity">
    <text evidence="2">Belongs to the peptidase S54 family.</text>
</comment>
<dbReference type="InParanoid" id="A0A0L0HIC0"/>
<evidence type="ECO:0000256" key="6">
    <source>
        <dbReference type="ARBA" id="ARBA00023136"/>
    </source>
</evidence>
<organism evidence="11 12">
    <name type="scientific">Spizellomyces punctatus (strain DAOM BR117)</name>
    <dbReference type="NCBI Taxonomy" id="645134"/>
    <lineage>
        <taxon>Eukaryota</taxon>
        <taxon>Fungi</taxon>
        <taxon>Fungi incertae sedis</taxon>
        <taxon>Chytridiomycota</taxon>
        <taxon>Chytridiomycota incertae sedis</taxon>
        <taxon>Chytridiomycetes</taxon>
        <taxon>Spizellomycetales</taxon>
        <taxon>Spizellomycetaceae</taxon>
        <taxon>Spizellomyces</taxon>
    </lineage>
</organism>
<feature type="chain" id="PRO_5005539861" description="EGF-like domain-containing protein" evidence="9">
    <location>
        <begin position="22"/>
        <end position="385"/>
    </location>
</feature>
<keyword evidence="5 8" id="KW-1133">Transmembrane helix</keyword>
<dbReference type="SUPFAM" id="SSF144091">
    <property type="entry name" value="Rhomboid-like"/>
    <property type="match status" value="1"/>
</dbReference>
<keyword evidence="12" id="KW-1185">Reference proteome</keyword>
<proteinExistence type="inferred from homology"/>
<evidence type="ECO:0000256" key="3">
    <source>
        <dbReference type="ARBA" id="ARBA00022692"/>
    </source>
</evidence>
<evidence type="ECO:0000256" key="5">
    <source>
        <dbReference type="ARBA" id="ARBA00022989"/>
    </source>
</evidence>
<dbReference type="PANTHER" id="PTHR43731">
    <property type="entry name" value="RHOMBOID PROTEASE"/>
    <property type="match status" value="1"/>
</dbReference>
<dbReference type="OrthoDB" id="418595at2759"/>
<dbReference type="Gene3D" id="1.20.1540.10">
    <property type="entry name" value="Rhomboid-like"/>
    <property type="match status" value="1"/>
</dbReference>
<keyword evidence="6 8" id="KW-0472">Membrane</keyword>
<feature type="domain" description="EGF-like" evidence="10">
    <location>
        <begin position="107"/>
        <end position="137"/>
    </location>
</feature>